<dbReference type="InterPro" id="IPR000639">
    <property type="entry name" value="Epox_hydrolase-like"/>
</dbReference>
<name>A0ABN3NQP2_9ACTN</name>
<dbReference type="InterPro" id="IPR029058">
    <property type="entry name" value="AB_hydrolase_fold"/>
</dbReference>
<dbReference type="GO" id="GO:0016787">
    <property type="term" value="F:hydrolase activity"/>
    <property type="evidence" value="ECO:0007669"/>
    <property type="project" value="UniProtKB-KW"/>
</dbReference>
<dbReference type="InterPro" id="IPR000073">
    <property type="entry name" value="AB_hydrolase_1"/>
</dbReference>
<gene>
    <name evidence="3" type="ORF">GCM10010201_33550</name>
</gene>
<protein>
    <submittedName>
        <fullName evidence="3">Alpha/beta fold hydrolase</fullName>
    </submittedName>
</protein>
<comment type="caution">
    <text evidence="3">The sequence shown here is derived from an EMBL/GenBank/DDBJ whole genome shotgun (WGS) entry which is preliminary data.</text>
</comment>
<dbReference type="PANTHER" id="PTHR43798:SF31">
    <property type="entry name" value="AB HYDROLASE SUPERFAMILY PROTEIN YCLE"/>
    <property type="match status" value="1"/>
</dbReference>
<keyword evidence="1 3" id="KW-0378">Hydrolase</keyword>
<dbReference type="PANTHER" id="PTHR43798">
    <property type="entry name" value="MONOACYLGLYCEROL LIPASE"/>
    <property type="match status" value="1"/>
</dbReference>
<reference evidence="3 4" key="1">
    <citation type="journal article" date="2019" name="Int. J. Syst. Evol. Microbiol.">
        <title>The Global Catalogue of Microorganisms (GCM) 10K type strain sequencing project: providing services to taxonomists for standard genome sequencing and annotation.</title>
        <authorList>
            <consortium name="The Broad Institute Genomics Platform"/>
            <consortium name="The Broad Institute Genome Sequencing Center for Infectious Disease"/>
            <person name="Wu L."/>
            <person name="Ma J."/>
        </authorList>
    </citation>
    <scope>NUCLEOTIDE SEQUENCE [LARGE SCALE GENOMIC DNA]</scope>
    <source>
        <strain evidence="3 4">JCM 3367</strain>
    </source>
</reference>
<evidence type="ECO:0000256" key="1">
    <source>
        <dbReference type="ARBA" id="ARBA00022801"/>
    </source>
</evidence>
<dbReference type="InterPro" id="IPR050266">
    <property type="entry name" value="AB_hydrolase_sf"/>
</dbReference>
<organism evidence="3 4">
    <name type="scientific">Pilimelia columellifera subsp. columellifera</name>
    <dbReference type="NCBI Taxonomy" id="706583"/>
    <lineage>
        <taxon>Bacteria</taxon>
        <taxon>Bacillati</taxon>
        <taxon>Actinomycetota</taxon>
        <taxon>Actinomycetes</taxon>
        <taxon>Micromonosporales</taxon>
        <taxon>Micromonosporaceae</taxon>
        <taxon>Pilimelia</taxon>
    </lineage>
</organism>
<keyword evidence="4" id="KW-1185">Reference proteome</keyword>
<evidence type="ECO:0000313" key="4">
    <source>
        <dbReference type="Proteomes" id="UP001499978"/>
    </source>
</evidence>
<dbReference type="RefSeq" id="WP_344174221.1">
    <property type="nucleotide sequence ID" value="NZ_BAAARY010000025.1"/>
</dbReference>
<dbReference type="Gene3D" id="3.40.50.1820">
    <property type="entry name" value="alpha/beta hydrolase"/>
    <property type="match status" value="1"/>
</dbReference>
<dbReference type="Pfam" id="PF12697">
    <property type="entry name" value="Abhydrolase_6"/>
    <property type="match status" value="1"/>
</dbReference>
<evidence type="ECO:0000259" key="2">
    <source>
        <dbReference type="Pfam" id="PF12697"/>
    </source>
</evidence>
<dbReference type="Proteomes" id="UP001499978">
    <property type="component" value="Unassembled WGS sequence"/>
</dbReference>
<proteinExistence type="predicted"/>
<evidence type="ECO:0000313" key="3">
    <source>
        <dbReference type="EMBL" id="GAA2531303.1"/>
    </source>
</evidence>
<dbReference type="SUPFAM" id="SSF53474">
    <property type="entry name" value="alpha/beta-Hydrolases"/>
    <property type="match status" value="1"/>
</dbReference>
<dbReference type="PRINTS" id="PR00111">
    <property type="entry name" value="ABHYDROLASE"/>
</dbReference>
<feature type="domain" description="AB hydrolase-1" evidence="2">
    <location>
        <begin position="27"/>
        <end position="256"/>
    </location>
</feature>
<dbReference type="EMBL" id="BAAARY010000025">
    <property type="protein sequence ID" value="GAA2531303.1"/>
    <property type="molecule type" value="Genomic_DNA"/>
</dbReference>
<sequence>MPLLPVADRQIRYEDRGSGEPVVMIMGSAARGQAWHLHQVPCLTAAGFRVITFDNRGIGPESPVAPFTIDDLTRDTAGLIEELGLGECRVVGTSMGAYVAQELALSHPHLVRQVVLMASRARTDTIRAALSRGEAELLDSGVELPVSYRAAVRAMQTLSPTTLDDHRAVRDWLDLFELASEGGSGIRAQMALESMPDRRTAYGSISAPCHVLSFADDLITSPAQGRELAASIPGATYEVIPDAGHYGYLEQPEAVNRSLLAFFATTGS</sequence>
<dbReference type="PRINTS" id="PR00412">
    <property type="entry name" value="EPOXHYDRLASE"/>
</dbReference>
<accession>A0ABN3NQP2</accession>